<gene>
    <name evidence="4" type="ORF">Fot_20899</name>
</gene>
<evidence type="ECO:0000256" key="3">
    <source>
        <dbReference type="SAM" id="Coils"/>
    </source>
</evidence>
<name>A0ABD1UTA6_9LAMI</name>
<evidence type="ECO:0000313" key="5">
    <source>
        <dbReference type="Proteomes" id="UP001604277"/>
    </source>
</evidence>
<sequence>MEKENTILKRELHSQAEELKLMTCERDLSTRAAEAASKQHLDSIKKTAKLEAECRRLKAVALKASPANYLPSIVQSDSGDRLLVIAKENCKINELEPVDCGFCHPESQVLVAELDQFKNERPLGRNQMVSSVEIDLMDDFLEMERLAALPETESGSCPETGALGGKQPLKAELQTLINRTAELEEKLEKVEAEKINLEIALSECQKQLNDVPRTTKGNRVEVGGLGNSACYG</sequence>
<organism evidence="4 5">
    <name type="scientific">Forsythia ovata</name>
    <dbReference type="NCBI Taxonomy" id="205694"/>
    <lineage>
        <taxon>Eukaryota</taxon>
        <taxon>Viridiplantae</taxon>
        <taxon>Streptophyta</taxon>
        <taxon>Embryophyta</taxon>
        <taxon>Tracheophyta</taxon>
        <taxon>Spermatophyta</taxon>
        <taxon>Magnoliopsida</taxon>
        <taxon>eudicotyledons</taxon>
        <taxon>Gunneridae</taxon>
        <taxon>Pentapetalae</taxon>
        <taxon>asterids</taxon>
        <taxon>lamiids</taxon>
        <taxon>Lamiales</taxon>
        <taxon>Oleaceae</taxon>
        <taxon>Forsythieae</taxon>
        <taxon>Forsythia</taxon>
    </lineage>
</organism>
<accession>A0ABD1UTA6</accession>
<feature type="coiled-coil region" evidence="3">
    <location>
        <begin position="166"/>
        <end position="207"/>
    </location>
</feature>
<evidence type="ECO:0000256" key="2">
    <source>
        <dbReference type="ARBA" id="ARBA00023054"/>
    </source>
</evidence>
<dbReference type="PANTHER" id="PTHR31580:SF49">
    <property type="entry name" value="FILAMENT-LIKE PLANT PROTEIN 3"/>
    <property type="match status" value="1"/>
</dbReference>
<evidence type="ECO:0000256" key="1">
    <source>
        <dbReference type="ARBA" id="ARBA00005921"/>
    </source>
</evidence>
<dbReference type="Proteomes" id="UP001604277">
    <property type="component" value="Unassembled WGS sequence"/>
</dbReference>
<comment type="similarity">
    <text evidence="1">Belongs to the FPP family.</text>
</comment>
<protein>
    <submittedName>
        <fullName evidence="4">Uncharacterized protein</fullName>
    </submittedName>
</protein>
<dbReference type="InterPro" id="IPR008587">
    <property type="entry name" value="FPP_plant"/>
</dbReference>
<dbReference type="EMBL" id="JBFOLJ010000006">
    <property type="protein sequence ID" value="KAL2528298.1"/>
    <property type="molecule type" value="Genomic_DNA"/>
</dbReference>
<comment type="caution">
    <text evidence="4">The sequence shown here is derived from an EMBL/GenBank/DDBJ whole genome shotgun (WGS) entry which is preliminary data.</text>
</comment>
<proteinExistence type="inferred from homology"/>
<dbReference type="Pfam" id="PF05911">
    <property type="entry name" value="FPP"/>
    <property type="match status" value="1"/>
</dbReference>
<dbReference type="PANTHER" id="PTHR31580">
    <property type="entry name" value="FILAMENT-LIKE PLANT PROTEIN 4"/>
    <property type="match status" value="1"/>
</dbReference>
<keyword evidence="2 3" id="KW-0175">Coiled coil</keyword>
<reference evidence="5" key="1">
    <citation type="submission" date="2024-07" db="EMBL/GenBank/DDBJ databases">
        <title>Two chromosome-level genome assemblies of Korean endemic species Abeliophyllum distichum and Forsythia ovata (Oleaceae).</title>
        <authorList>
            <person name="Jang H."/>
        </authorList>
    </citation>
    <scope>NUCLEOTIDE SEQUENCE [LARGE SCALE GENOMIC DNA]</scope>
</reference>
<keyword evidence="5" id="KW-1185">Reference proteome</keyword>
<dbReference type="AlphaFoldDB" id="A0ABD1UTA6"/>
<evidence type="ECO:0000313" key="4">
    <source>
        <dbReference type="EMBL" id="KAL2528298.1"/>
    </source>
</evidence>